<sequence>MRSALLPRPRVGLQRSVAPSRRPAVAQCCFGPRNLSLGSKCPYRVLGLTPDESVDDESIKVAFRRKAKQMHPDVSDDPLAALSFMEVQHAYQTLLDPEKRAKYDKSLQAPRANSQVLSYLNARSAARHGVPPSRVPSRAPYMDRPELYSTMLELLQQVKSCAKHLEKEITGKDGRRASASSGAGASFARAAASGAGTAQYYGGSDSSSYASMGSMDGLPPSAAAAVAAAAAASNSSSSGSSGRDSPFSSEPPCVGRRVVVDADCGEAECCEPWLYYAAAAAEEQEQAQARRTTAARRRA</sequence>
<dbReference type="PRINTS" id="PR00625">
    <property type="entry name" value="JDOMAIN"/>
</dbReference>
<dbReference type="InParanoid" id="A8ITY1"/>
<dbReference type="InterPro" id="IPR036869">
    <property type="entry name" value="J_dom_sf"/>
</dbReference>
<dbReference type="Proteomes" id="UP000006906">
    <property type="component" value="Chromosome 7"/>
</dbReference>
<dbReference type="Gene3D" id="1.10.287.110">
    <property type="entry name" value="DnaJ domain"/>
    <property type="match status" value="1"/>
</dbReference>
<reference evidence="2 3" key="1">
    <citation type="journal article" date="2007" name="Science">
        <title>The Chlamydomonas genome reveals the evolution of key animal and plant functions.</title>
        <authorList>
            <person name="Merchant S.S."/>
            <person name="Prochnik S.E."/>
            <person name="Vallon O."/>
            <person name="Harris E.H."/>
            <person name="Karpowicz S.J."/>
            <person name="Witman G.B."/>
            <person name="Terry A."/>
            <person name="Salamov A."/>
            <person name="Fritz-Laylin L.K."/>
            <person name="Marechal-Drouard L."/>
            <person name="Marshall W.F."/>
            <person name="Qu L.H."/>
            <person name="Nelson D.R."/>
            <person name="Sanderfoot A.A."/>
            <person name="Spalding M.H."/>
            <person name="Kapitonov V.V."/>
            <person name="Ren Q."/>
            <person name="Ferris P."/>
            <person name="Lindquist E."/>
            <person name="Shapiro H."/>
            <person name="Lucas S.M."/>
            <person name="Grimwood J."/>
            <person name="Schmutz J."/>
            <person name="Cardol P."/>
            <person name="Cerutti H."/>
            <person name="Chanfreau G."/>
            <person name="Chen C.L."/>
            <person name="Cognat V."/>
            <person name="Croft M.T."/>
            <person name="Dent R."/>
            <person name="Dutcher S."/>
            <person name="Fernandez E."/>
            <person name="Fukuzawa H."/>
            <person name="Gonzalez-Ballester D."/>
            <person name="Gonzalez-Halphen D."/>
            <person name="Hallmann A."/>
            <person name="Hanikenne M."/>
            <person name="Hippler M."/>
            <person name="Inwood W."/>
            <person name="Jabbari K."/>
            <person name="Kalanon M."/>
            <person name="Kuras R."/>
            <person name="Lefebvre P.A."/>
            <person name="Lemaire S.D."/>
            <person name="Lobanov A.V."/>
            <person name="Lohr M."/>
            <person name="Manuell A."/>
            <person name="Meier I."/>
            <person name="Mets L."/>
            <person name="Mittag M."/>
            <person name="Mittelmeier T."/>
            <person name="Moroney J.V."/>
            <person name="Moseley J."/>
            <person name="Napoli C."/>
            <person name="Nedelcu A.M."/>
            <person name="Niyogi K."/>
            <person name="Novoselov S.V."/>
            <person name="Paulsen I.T."/>
            <person name="Pazour G."/>
            <person name="Purton S."/>
            <person name="Ral J.P."/>
            <person name="Riano-Pachon D.M."/>
            <person name="Riekhof W."/>
            <person name="Rymarquis L."/>
            <person name="Schroda M."/>
            <person name="Stern D."/>
            <person name="Umen J."/>
            <person name="Willows R."/>
            <person name="Wilson N."/>
            <person name="Zimmer S.L."/>
            <person name="Allmer J."/>
            <person name="Balk J."/>
            <person name="Bisova K."/>
            <person name="Chen C.J."/>
            <person name="Elias M."/>
            <person name="Gendler K."/>
            <person name="Hauser C."/>
            <person name="Lamb M.R."/>
            <person name="Ledford H."/>
            <person name="Long J.C."/>
            <person name="Minagawa J."/>
            <person name="Page M.D."/>
            <person name="Pan J."/>
            <person name="Pootakham W."/>
            <person name="Roje S."/>
            <person name="Rose A."/>
            <person name="Stahlberg E."/>
            <person name="Terauchi A.M."/>
            <person name="Yang P."/>
            <person name="Ball S."/>
            <person name="Bowler C."/>
            <person name="Dieckmann C.L."/>
            <person name="Gladyshev V.N."/>
            <person name="Green P."/>
            <person name="Jorgensen R."/>
            <person name="Mayfield S."/>
            <person name="Mueller-Roeber B."/>
            <person name="Rajamani S."/>
            <person name="Sayre R.T."/>
            <person name="Brokstein P."/>
            <person name="Dubchak I."/>
            <person name="Goodstein D."/>
            <person name="Hornick L."/>
            <person name="Huang Y.W."/>
            <person name="Jhaveri J."/>
            <person name="Luo Y."/>
            <person name="Martinez D."/>
            <person name="Ngau W.C."/>
            <person name="Otillar B."/>
            <person name="Poliakov A."/>
            <person name="Porter A."/>
            <person name="Szajkowski L."/>
            <person name="Werner G."/>
            <person name="Zhou K."/>
            <person name="Grigoriev I.V."/>
            <person name="Rokhsar D.S."/>
            <person name="Grossman A.R."/>
        </authorList>
    </citation>
    <scope>NUCLEOTIDE SEQUENCE [LARGE SCALE GENOMIC DNA]</scope>
    <source>
        <strain evidence="3">CC-503</strain>
    </source>
</reference>
<dbReference type="STRING" id="3055.A8ITY1"/>
<dbReference type="SMART" id="SM00271">
    <property type="entry name" value="DnaJ"/>
    <property type="match status" value="1"/>
</dbReference>
<dbReference type="PROSITE" id="PS50076">
    <property type="entry name" value="DNAJ_2"/>
    <property type="match status" value="1"/>
</dbReference>
<dbReference type="OrthoDB" id="537700at2759"/>
<dbReference type="PANTHER" id="PTHR44240">
    <property type="entry name" value="DNAJ DOMAIN (PROKARYOTIC HEAT SHOCK PROTEIN)-RELATED"/>
    <property type="match status" value="1"/>
</dbReference>
<dbReference type="HOGENOM" id="CLU_931760_0_0_1"/>
<dbReference type="PaxDb" id="3055-EDP04040"/>
<name>A8ITY1_CHLRE</name>
<accession>A8ITY1</accession>
<feature type="compositionally biased region" description="Low complexity" evidence="1">
    <location>
        <begin position="234"/>
        <end position="248"/>
    </location>
</feature>
<dbReference type="PANTHER" id="PTHR44240:SF10">
    <property type="entry name" value="J DOMAIN-CONTAINING PROTEIN"/>
    <property type="match status" value="1"/>
</dbReference>
<dbReference type="SUPFAM" id="SSF46565">
    <property type="entry name" value="Chaperone J-domain"/>
    <property type="match status" value="1"/>
</dbReference>
<dbReference type="InterPro" id="IPR018253">
    <property type="entry name" value="DnaJ_domain_CS"/>
</dbReference>
<dbReference type="eggNOG" id="KOG0713">
    <property type="taxonomic scope" value="Eukaryota"/>
</dbReference>
<dbReference type="Pfam" id="PF00226">
    <property type="entry name" value="DnaJ"/>
    <property type="match status" value="1"/>
</dbReference>
<feature type="region of interest" description="Disordered" evidence="1">
    <location>
        <begin position="234"/>
        <end position="253"/>
    </location>
</feature>
<dbReference type="RefSeq" id="XP_001692562.1">
    <property type="nucleotide sequence ID" value="XM_001692510.2"/>
</dbReference>
<dbReference type="EMBL" id="CM008968">
    <property type="protein sequence ID" value="PNW81207.1"/>
    <property type="molecule type" value="Genomic_DNA"/>
</dbReference>
<protein>
    <submittedName>
        <fullName evidence="2">Uncharacterized protein</fullName>
    </submittedName>
</protein>
<dbReference type="AlphaFoldDB" id="A8ITY1"/>
<gene>
    <name evidence="2" type="ORF">CHLRE_07g346600v5</name>
</gene>
<proteinExistence type="predicted"/>
<dbReference type="InterPro" id="IPR052276">
    <property type="entry name" value="Diphthamide-biosynth_chaperone"/>
</dbReference>
<keyword evidence="3" id="KW-1185">Reference proteome</keyword>
<dbReference type="PROSITE" id="PS00636">
    <property type="entry name" value="DNAJ_1"/>
    <property type="match status" value="1"/>
</dbReference>
<evidence type="ECO:0000313" key="2">
    <source>
        <dbReference type="EMBL" id="PNW81207.1"/>
    </source>
</evidence>
<dbReference type="CDD" id="cd06257">
    <property type="entry name" value="DnaJ"/>
    <property type="match status" value="1"/>
</dbReference>
<organism evidence="2 3">
    <name type="scientific">Chlamydomonas reinhardtii</name>
    <name type="common">Chlamydomonas smithii</name>
    <dbReference type="NCBI Taxonomy" id="3055"/>
    <lineage>
        <taxon>Eukaryota</taxon>
        <taxon>Viridiplantae</taxon>
        <taxon>Chlorophyta</taxon>
        <taxon>core chlorophytes</taxon>
        <taxon>Chlorophyceae</taxon>
        <taxon>CS clade</taxon>
        <taxon>Chlamydomonadales</taxon>
        <taxon>Chlamydomonadaceae</taxon>
        <taxon>Chlamydomonas</taxon>
    </lineage>
</organism>
<dbReference type="GeneID" id="5718025"/>
<dbReference type="Gramene" id="PNW81207">
    <property type="protein sequence ID" value="PNW81207"/>
    <property type="gene ID" value="CHLRE_07g346600v5"/>
</dbReference>
<evidence type="ECO:0000256" key="1">
    <source>
        <dbReference type="SAM" id="MobiDB-lite"/>
    </source>
</evidence>
<evidence type="ECO:0000313" key="3">
    <source>
        <dbReference type="Proteomes" id="UP000006906"/>
    </source>
</evidence>
<dbReference type="InterPro" id="IPR001623">
    <property type="entry name" value="DnaJ_domain"/>
</dbReference>
<dbReference type="KEGG" id="cre:CHLRE_07g346600v5"/>